<organism evidence="1">
    <name type="scientific">marine sediment metagenome</name>
    <dbReference type="NCBI Taxonomy" id="412755"/>
    <lineage>
        <taxon>unclassified sequences</taxon>
        <taxon>metagenomes</taxon>
        <taxon>ecological metagenomes</taxon>
    </lineage>
</organism>
<gene>
    <name evidence="1" type="ORF">S01H1_45970</name>
</gene>
<dbReference type="EMBL" id="BARS01029410">
    <property type="protein sequence ID" value="GAG04203.1"/>
    <property type="molecule type" value="Genomic_DNA"/>
</dbReference>
<dbReference type="InterPro" id="IPR011989">
    <property type="entry name" value="ARM-like"/>
</dbReference>
<evidence type="ECO:0008006" key="2">
    <source>
        <dbReference type="Google" id="ProtNLM"/>
    </source>
</evidence>
<evidence type="ECO:0000313" key="1">
    <source>
        <dbReference type="EMBL" id="GAG04203.1"/>
    </source>
</evidence>
<dbReference type="AlphaFoldDB" id="X0UV76"/>
<protein>
    <recommendedName>
        <fullName evidence="2">HEAT repeat domain-containing protein</fullName>
    </recommendedName>
</protein>
<proteinExistence type="predicted"/>
<dbReference type="SUPFAM" id="SSF48371">
    <property type="entry name" value="ARM repeat"/>
    <property type="match status" value="1"/>
</dbReference>
<accession>X0UV76</accession>
<name>X0UV76_9ZZZZ</name>
<dbReference type="InterPro" id="IPR016024">
    <property type="entry name" value="ARM-type_fold"/>
</dbReference>
<reference evidence="1" key="1">
    <citation type="journal article" date="2014" name="Front. Microbiol.">
        <title>High frequency of phylogenetically diverse reductive dehalogenase-homologous genes in deep subseafloor sedimentary metagenomes.</title>
        <authorList>
            <person name="Kawai M."/>
            <person name="Futagami T."/>
            <person name="Toyoda A."/>
            <person name="Takaki Y."/>
            <person name="Nishi S."/>
            <person name="Hori S."/>
            <person name="Arai W."/>
            <person name="Tsubouchi T."/>
            <person name="Morono Y."/>
            <person name="Uchiyama I."/>
            <person name="Ito T."/>
            <person name="Fujiyama A."/>
            <person name="Inagaki F."/>
            <person name="Takami H."/>
        </authorList>
    </citation>
    <scope>NUCLEOTIDE SEQUENCE</scope>
    <source>
        <strain evidence="1">Expedition CK06-06</strain>
    </source>
</reference>
<dbReference type="Pfam" id="PF13646">
    <property type="entry name" value="HEAT_2"/>
    <property type="match status" value="1"/>
</dbReference>
<sequence>MRWAAATALGELKDSRAMGPLTAALEDEAEGVRQAASVALEKIEESADDAL</sequence>
<dbReference type="Gene3D" id="1.25.10.10">
    <property type="entry name" value="Leucine-rich Repeat Variant"/>
    <property type="match status" value="1"/>
</dbReference>
<comment type="caution">
    <text evidence="1">The sequence shown here is derived from an EMBL/GenBank/DDBJ whole genome shotgun (WGS) entry which is preliminary data.</text>
</comment>